<keyword evidence="3" id="KW-1185">Reference proteome</keyword>
<proteinExistence type="predicted"/>
<evidence type="ECO:0000313" key="3">
    <source>
        <dbReference type="Proteomes" id="UP000422736"/>
    </source>
</evidence>
<dbReference type="PANTHER" id="PTHR47260:SF4">
    <property type="entry name" value="MIOREX COMPLEX COMPONENT 3"/>
    <property type="match status" value="1"/>
</dbReference>
<name>A0ABX6F749_KLUMA</name>
<dbReference type="Proteomes" id="UP000422736">
    <property type="component" value="Chromosome 7"/>
</dbReference>
<reference evidence="2 3" key="1">
    <citation type="submission" date="2016-03" db="EMBL/GenBank/DDBJ databases">
        <title>How can Kluyveromyces marxianus grow so fast - potential evolutionary course in Saccharomyces Complex revealed by comparative genomics.</title>
        <authorList>
            <person name="Mo W."/>
            <person name="Lu W."/>
            <person name="Yang X."/>
            <person name="Qi J."/>
            <person name="Lv H."/>
        </authorList>
    </citation>
    <scope>NUCLEOTIDE SEQUENCE [LARGE SCALE GENOMIC DNA]</scope>
    <source>
        <strain evidence="2 3">FIM1</strain>
    </source>
</reference>
<dbReference type="InterPro" id="IPR006683">
    <property type="entry name" value="Thioestr_dom"/>
</dbReference>
<dbReference type="EMBL" id="CP015061">
    <property type="protein sequence ID" value="QGN18128.1"/>
    <property type="molecule type" value="Genomic_DNA"/>
</dbReference>
<evidence type="ECO:0000313" key="2">
    <source>
        <dbReference type="EMBL" id="QGN18128.1"/>
    </source>
</evidence>
<dbReference type="PANTHER" id="PTHR47260">
    <property type="entry name" value="UPF0644 PROTEIN PB2B4.06"/>
    <property type="match status" value="1"/>
</dbReference>
<dbReference type="Pfam" id="PF03061">
    <property type="entry name" value="4HBT"/>
    <property type="match status" value="1"/>
</dbReference>
<dbReference type="CDD" id="cd03443">
    <property type="entry name" value="PaaI_thioesterase"/>
    <property type="match status" value="1"/>
</dbReference>
<protein>
    <submittedName>
        <fullName evidence="2">YBL095W</fullName>
    </submittedName>
</protein>
<accession>A0ABX6F749</accession>
<dbReference type="Gene3D" id="3.10.129.10">
    <property type="entry name" value="Hotdog Thioesterase"/>
    <property type="match status" value="1"/>
</dbReference>
<feature type="domain" description="Thioesterase" evidence="1">
    <location>
        <begin position="126"/>
        <end position="186"/>
    </location>
</feature>
<organism evidence="2 3">
    <name type="scientific">Kluyveromyces marxianus</name>
    <name type="common">Yeast</name>
    <name type="synonym">Candida kefyr</name>
    <dbReference type="NCBI Taxonomy" id="4911"/>
    <lineage>
        <taxon>Eukaryota</taxon>
        <taxon>Fungi</taxon>
        <taxon>Dikarya</taxon>
        <taxon>Ascomycota</taxon>
        <taxon>Saccharomycotina</taxon>
        <taxon>Saccharomycetes</taxon>
        <taxon>Saccharomycetales</taxon>
        <taxon>Saccharomycetaceae</taxon>
        <taxon>Kluyveromyces</taxon>
    </lineage>
</organism>
<dbReference type="SUPFAM" id="SSF54637">
    <property type="entry name" value="Thioesterase/thiol ester dehydrase-isomerase"/>
    <property type="match status" value="1"/>
</dbReference>
<gene>
    <name evidence="2" type="primary">MRX3</name>
    <name evidence="2" type="ORF">FIM1_4449</name>
</gene>
<dbReference type="InterPro" id="IPR052061">
    <property type="entry name" value="PTE-AB_protein"/>
</dbReference>
<evidence type="ECO:0000259" key="1">
    <source>
        <dbReference type="Pfam" id="PF03061"/>
    </source>
</evidence>
<sequence length="249" mass="28140">MSGKFTRLVLLPVTGFALGFGYFVKPWHLDEASLQTLHRPLHDQRTDILDKLRQTEWVRKLKESSAYVMHRQSEKVPPPHRDYHVGQGLLYGPSKLEIDPVVFSDDENHKIHVIYHLGQNLSNEKGAVHKGVLALLLDEALCYCGFPTLPSKRGVTAALDISFVKDVPVDSTIVLNAQVVENKGRKCIIKGTLESPPIDSTTTLGSMKYWIAKSVPKWAYNPQPTIYATATCILVEPKWFKYVSWINIF</sequence>
<dbReference type="InterPro" id="IPR029069">
    <property type="entry name" value="HotDog_dom_sf"/>
</dbReference>